<keyword evidence="7" id="KW-1185">Reference proteome</keyword>
<organism evidence="6 7">
    <name type="scientific">Streptomyces rimosus subsp. rimosus</name>
    <dbReference type="NCBI Taxonomy" id="132474"/>
    <lineage>
        <taxon>Bacteria</taxon>
        <taxon>Bacillati</taxon>
        <taxon>Actinomycetota</taxon>
        <taxon>Actinomycetes</taxon>
        <taxon>Kitasatosporales</taxon>
        <taxon>Streptomycetaceae</taxon>
        <taxon>Streptomyces</taxon>
    </lineage>
</organism>
<dbReference type="Pfam" id="PF13185">
    <property type="entry name" value="GAF_2"/>
    <property type="match status" value="1"/>
</dbReference>
<keyword evidence="2" id="KW-0418">Kinase</keyword>
<dbReference type="Proteomes" id="UP000829494">
    <property type="component" value="Chromosome"/>
</dbReference>
<dbReference type="SMART" id="SM01012">
    <property type="entry name" value="ANTAR"/>
    <property type="match status" value="1"/>
</dbReference>
<dbReference type="RefSeq" id="WP_003980599.1">
    <property type="nucleotide sequence ID" value="NZ_CP043497.1"/>
</dbReference>
<dbReference type="SUPFAM" id="SSF52172">
    <property type="entry name" value="CheY-like"/>
    <property type="match status" value="1"/>
</dbReference>
<dbReference type="Gene3D" id="1.10.10.10">
    <property type="entry name" value="Winged helix-like DNA-binding domain superfamily/Winged helix DNA-binding domain"/>
    <property type="match status" value="1"/>
</dbReference>
<gene>
    <name evidence="6" type="ORF">SRIMR7_21250</name>
</gene>
<dbReference type="PROSITE" id="PS50921">
    <property type="entry name" value="ANTAR"/>
    <property type="match status" value="1"/>
</dbReference>
<protein>
    <submittedName>
        <fullName evidence="6">ANTAR domain protein</fullName>
    </submittedName>
</protein>
<evidence type="ECO:0000256" key="1">
    <source>
        <dbReference type="ARBA" id="ARBA00022679"/>
    </source>
</evidence>
<reference evidence="6 7" key="1">
    <citation type="submission" date="2022-03" db="EMBL/GenBank/DDBJ databases">
        <title>Complete genome of Streptomyces rimosus ssp. rimosus R7 (=ATCC 10970).</title>
        <authorList>
            <person name="Beganovic S."/>
            <person name="Ruckert C."/>
            <person name="Busche T."/>
            <person name="Kalinowski J."/>
            <person name="Wittmann C."/>
        </authorList>
    </citation>
    <scope>NUCLEOTIDE SEQUENCE [LARGE SCALE GENOMIC DNA]</scope>
    <source>
        <strain evidence="6 7">R7</strain>
    </source>
</reference>
<dbReference type="InterPro" id="IPR036388">
    <property type="entry name" value="WH-like_DNA-bd_sf"/>
</dbReference>
<dbReference type="InterPro" id="IPR011006">
    <property type="entry name" value="CheY-like_superfamily"/>
</dbReference>
<keyword evidence="3" id="KW-0805">Transcription regulation</keyword>
<evidence type="ECO:0000313" key="6">
    <source>
        <dbReference type="EMBL" id="UNZ04684.1"/>
    </source>
</evidence>
<name>A0ABY3Z3Y2_STRRM</name>
<dbReference type="Pfam" id="PF03861">
    <property type="entry name" value="ANTAR"/>
    <property type="match status" value="1"/>
</dbReference>
<dbReference type="Gene3D" id="3.30.450.40">
    <property type="match status" value="1"/>
</dbReference>
<evidence type="ECO:0000259" key="5">
    <source>
        <dbReference type="PROSITE" id="PS50921"/>
    </source>
</evidence>
<evidence type="ECO:0000313" key="7">
    <source>
        <dbReference type="Proteomes" id="UP000829494"/>
    </source>
</evidence>
<dbReference type="InterPro" id="IPR005561">
    <property type="entry name" value="ANTAR"/>
</dbReference>
<dbReference type="PIRSF" id="PIRSF036625">
    <property type="entry name" value="GAF_ANTAR"/>
    <property type="match status" value="1"/>
</dbReference>
<evidence type="ECO:0000256" key="4">
    <source>
        <dbReference type="ARBA" id="ARBA00023163"/>
    </source>
</evidence>
<keyword evidence="4" id="KW-0804">Transcription</keyword>
<dbReference type="GeneID" id="66856213"/>
<evidence type="ECO:0000256" key="2">
    <source>
        <dbReference type="ARBA" id="ARBA00022777"/>
    </source>
</evidence>
<dbReference type="SMART" id="SM00065">
    <property type="entry name" value="GAF"/>
    <property type="match status" value="1"/>
</dbReference>
<sequence length="251" mass="27919">MPAEHERVSREEEITSAFVELADTLVAEFDVMDFLHTLTERTTSLLPVDAAGVILLNTQGRMIDATASDERTRRLELAQIEWQEGPCRDCIRTGAPIPDTPLDTEPAQGRWPRFTEWAAERGFVAAAAVPLRLRTTAIGALNLFRARLRPMDHPDLRLAQALADAATIGILQYRAIRDQTVINEQLEGALGTRVVIEQAKGMLAERLGLSPDEAFQRLRTRARHHQILLTELSRQVISGKADPEQFTGPPS</sequence>
<dbReference type="SUPFAM" id="SSF55781">
    <property type="entry name" value="GAF domain-like"/>
    <property type="match status" value="1"/>
</dbReference>
<dbReference type="EMBL" id="CP094298">
    <property type="protein sequence ID" value="UNZ04684.1"/>
    <property type="molecule type" value="Genomic_DNA"/>
</dbReference>
<feature type="domain" description="ANTAR" evidence="5">
    <location>
        <begin position="176"/>
        <end position="237"/>
    </location>
</feature>
<evidence type="ECO:0000256" key="3">
    <source>
        <dbReference type="ARBA" id="ARBA00023015"/>
    </source>
</evidence>
<keyword evidence="1" id="KW-0808">Transferase</keyword>
<accession>A0ABY3Z3Y2</accession>
<dbReference type="InterPro" id="IPR003018">
    <property type="entry name" value="GAF"/>
</dbReference>
<proteinExistence type="predicted"/>
<dbReference type="InterPro" id="IPR029016">
    <property type="entry name" value="GAF-like_dom_sf"/>
</dbReference>
<dbReference type="InterPro" id="IPR012074">
    <property type="entry name" value="GAF_ANTAR"/>
</dbReference>